<proteinExistence type="inferred from homology"/>
<comment type="similarity">
    <text evidence="1">Belongs to the FAD-dependent oxidoreductase family.</text>
</comment>
<sequence length="377" mass="41393">MTRPRVVIVGLGDTGVLTAIALHRYADVVGITATPEFVSGQELGLRLTRPEEWERDYRIAYRRFRGLDRTRIAHGTATGLDTRERLVRVTLADGTRAEEPYDVVVVSTGVTNGFWRHSTLRDAADVDAELASPHQRLAAAGSVAVIGGGAAAVSAAAQVAERWSATAVDLYFPGERALPHHHHRVWLRVRSRLERLGVGLHPGHRADLPPDHDTRHLTGGPVTWTTGQPPADADVVLWAIGRVTPNTAWLPDGMLDDRGFVAVEPSLQVTDYPGVFAVGDVAATDPLRTSARNRGHVLLARNIRAHLAGQPLRDYRRPPRRWGSVLGPLRDGLIVFAPTGRGVRVPARVNDVVLQRLITRQGIYGGVRRRRRPRKAR</sequence>
<protein>
    <submittedName>
        <fullName evidence="6">NADH dehydrogenase, FAD-containing subunit</fullName>
    </submittedName>
</protein>
<keyword evidence="2" id="KW-0285">Flavoprotein</keyword>
<evidence type="ECO:0000256" key="1">
    <source>
        <dbReference type="ARBA" id="ARBA00006442"/>
    </source>
</evidence>
<dbReference type="Proteomes" id="UP000315460">
    <property type="component" value="Unassembled WGS sequence"/>
</dbReference>
<dbReference type="InterPro" id="IPR023753">
    <property type="entry name" value="FAD/NAD-binding_dom"/>
</dbReference>
<evidence type="ECO:0000256" key="2">
    <source>
        <dbReference type="ARBA" id="ARBA00022630"/>
    </source>
</evidence>
<dbReference type="PRINTS" id="PR00368">
    <property type="entry name" value="FADPNR"/>
</dbReference>
<evidence type="ECO:0000256" key="3">
    <source>
        <dbReference type="ARBA" id="ARBA00022827"/>
    </source>
</evidence>
<name>A0ABY1N3B6_9ACTN</name>
<dbReference type="EMBL" id="FXTG01000003">
    <property type="protein sequence ID" value="SMO67841.1"/>
    <property type="molecule type" value="Genomic_DNA"/>
</dbReference>
<keyword evidence="4" id="KW-0560">Oxidoreductase</keyword>
<organism evidence="6 7">
    <name type="scientific">Dietzia kunjamensis subsp. schimae</name>
    <dbReference type="NCBI Taxonomy" id="498198"/>
    <lineage>
        <taxon>Bacteria</taxon>
        <taxon>Bacillati</taxon>
        <taxon>Actinomycetota</taxon>
        <taxon>Actinomycetes</taxon>
        <taxon>Mycobacteriales</taxon>
        <taxon>Dietziaceae</taxon>
        <taxon>Dietzia</taxon>
    </lineage>
</organism>
<dbReference type="SUPFAM" id="SSF51905">
    <property type="entry name" value="FAD/NAD(P)-binding domain"/>
    <property type="match status" value="2"/>
</dbReference>
<keyword evidence="7" id="KW-1185">Reference proteome</keyword>
<feature type="domain" description="FAD/NAD(P)-binding" evidence="5">
    <location>
        <begin position="5"/>
        <end position="284"/>
    </location>
</feature>
<dbReference type="Pfam" id="PF07992">
    <property type="entry name" value="Pyr_redox_2"/>
    <property type="match status" value="1"/>
</dbReference>
<accession>A0ABY1N3B6</accession>
<keyword evidence="3" id="KW-0274">FAD</keyword>
<evidence type="ECO:0000259" key="5">
    <source>
        <dbReference type="Pfam" id="PF07992"/>
    </source>
</evidence>
<dbReference type="Gene3D" id="3.50.50.100">
    <property type="match status" value="1"/>
</dbReference>
<gene>
    <name evidence="6" type="ORF">SAMN06265174_103306</name>
</gene>
<evidence type="ECO:0000313" key="6">
    <source>
        <dbReference type="EMBL" id="SMO67841.1"/>
    </source>
</evidence>
<dbReference type="PANTHER" id="PTHR43735:SF3">
    <property type="entry name" value="FERROPTOSIS SUPPRESSOR PROTEIN 1"/>
    <property type="match status" value="1"/>
</dbReference>
<dbReference type="RefSeq" id="WP_154829927.1">
    <property type="nucleotide sequence ID" value="NZ_BAAAQH010000012.1"/>
</dbReference>
<dbReference type="PRINTS" id="PR00469">
    <property type="entry name" value="PNDRDTASEII"/>
</dbReference>
<reference evidence="6 7" key="1">
    <citation type="submission" date="2017-05" db="EMBL/GenBank/DDBJ databases">
        <authorList>
            <person name="Varghese N."/>
            <person name="Submissions S."/>
        </authorList>
    </citation>
    <scope>NUCLEOTIDE SEQUENCE [LARGE SCALE GENOMIC DNA]</scope>
    <source>
        <strain evidence="6 7">DSM 45139</strain>
    </source>
</reference>
<dbReference type="InterPro" id="IPR036188">
    <property type="entry name" value="FAD/NAD-bd_sf"/>
</dbReference>
<comment type="caution">
    <text evidence="6">The sequence shown here is derived from an EMBL/GenBank/DDBJ whole genome shotgun (WGS) entry which is preliminary data.</text>
</comment>
<evidence type="ECO:0000313" key="7">
    <source>
        <dbReference type="Proteomes" id="UP000315460"/>
    </source>
</evidence>
<evidence type="ECO:0000256" key="4">
    <source>
        <dbReference type="ARBA" id="ARBA00023002"/>
    </source>
</evidence>
<dbReference type="PANTHER" id="PTHR43735">
    <property type="entry name" value="APOPTOSIS-INDUCING FACTOR 1"/>
    <property type="match status" value="1"/>
</dbReference>